<dbReference type="InterPro" id="IPR033516">
    <property type="entry name" value="CARD8/ASC/NALP1_CARD"/>
</dbReference>
<dbReference type="Ensembl" id="ENSVKKT00000025764.1">
    <property type="protein sequence ID" value="ENSVKKP00000025153.1"/>
    <property type="gene ID" value="ENSVKKG00000016535.1"/>
</dbReference>
<dbReference type="KEGG" id="vko:123032134"/>
<accession>A0A8D2LQU2</accession>
<evidence type="ECO:0000256" key="1">
    <source>
        <dbReference type="ARBA" id="ARBA00004110"/>
    </source>
</evidence>
<dbReference type="InterPro" id="IPR001315">
    <property type="entry name" value="CARD"/>
</dbReference>
<evidence type="ECO:0000259" key="8">
    <source>
        <dbReference type="PROSITE" id="PS50824"/>
    </source>
</evidence>
<evidence type="ECO:0000256" key="6">
    <source>
        <dbReference type="ARBA" id="ARBA00023233"/>
    </source>
</evidence>
<evidence type="ECO:0000256" key="4">
    <source>
        <dbReference type="ARBA" id="ARBA00022859"/>
    </source>
</evidence>
<dbReference type="SUPFAM" id="SSF47986">
    <property type="entry name" value="DEATH domain"/>
    <property type="match status" value="2"/>
</dbReference>
<evidence type="ECO:0000256" key="3">
    <source>
        <dbReference type="ARBA" id="ARBA00022588"/>
    </source>
</evidence>
<evidence type="ECO:0000259" key="7">
    <source>
        <dbReference type="PROSITE" id="PS50209"/>
    </source>
</evidence>
<dbReference type="RefSeq" id="XP_044303745.1">
    <property type="nucleotide sequence ID" value="XM_044447810.1"/>
</dbReference>
<dbReference type="InterPro" id="IPR051249">
    <property type="entry name" value="NLRP_Inflammasome"/>
</dbReference>
<protein>
    <recommendedName>
        <fullName evidence="11">Apoptosis-associated speck-like protein containing a CARD</fullName>
    </recommendedName>
</protein>
<dbReference type="FunFam" id="1.10.533.10:FF:000013">
    <property type="entry name" value="Apoptosis-associated speck-like protein containing a CARD"/>
    <property type="match status" value="1"/>
</dbReference>
<organism evidence="9 10">
    <name type="scientific">Varanus komodoensis</name>
    <name type="common">Komodo dragon</name>
    <dbReference type="NCBI Taxonomy" id="61221"/>
    <lineage>
        <taxon>Eukaryota</taxon>
        <taxon>Metazoa</taxon>
        <taxon>Chordata</taxon>
        <taxon>Craniata</taxon>
        <taxon>Vertebrata</taxon>
        <taxon>Euteleostomi</taxon>
        <taxon>Lepidosauria</taxon>
        <taxon>Squamata</taxon>
        <taxon>Bifurcata</taxon>
        <taxon>Unidentata</taxon>
        <taxon>Episquamata</taxon>
        <taxon>Toxicofera</taxon>
        <taxon>Anguimorpha</taxon>
        <taxon>Paleoanguimorpha</taxon>
        <taxon>Varanoidea</taxon>
        <taxon>Varanidae</taxon>
        <taxon>Varanus</taxon>
    </lineage>
</organism>
<dbReference type="AlphaFoldDB" id="A0A8D2LQU2"/>
<dbReference type="CDD" id="cd08321">
    <property type="entry name" value="Pyrin_ASC-like"/>
    <property type="match status" value="1"/>
</dbReference>
<dbReference type="CDD" id="cd08330">
    <property type="entry name" value="CARD_ASC_NALP1"/>
    <property type="match status" value="1"/>
</dbReference>
<dbReference type="PROSITE" id="PS50209">
    <property type="entry name" value="CARD"/>
    <property type="match status" value="1"/>
</dbReference>
<proteinExistence type="predicted"/>
<evidence type="ECO:0000313" key="10">
    <source>
        <dbReference type="Proteomes" id="UP000694545"/>
    </source>
</evidence>
<dbReference type="OMA" id="CKPQAER"/>
<evidence type="ECO:0000256" key="5">
    <source>
        <dbReference type="ARBA" id="ARBA00023198"/>
    </source>
</evidence>
<keyword evidence="5" id="KW-0395">Inflammatory response</keyword>
<evidence type="ECO:0008006" key="11">
    <source>
        <dbReference type="Google" id="ProtNLM"/>
    </source>
</evidence>
<dbReference type="GO" id="GO:0042981">
    <property type="term" value="P:regulation of apoptotic process"/>
    <property type="evidence" value="ECO:0007669"/>
    <property type="project" value="InterPro"/>
</dbReference>
<feature type="domain" description="Pyrin" evidence="8">
    <location>
        <begin position="1"/>
        <end position="92"/>
    </location>
</feature>
<dbReference type="InterPro" id="IPR011029">
    <property type="entry name" value="DEATH-like_dom_sf"/>
</dbReference>
<feature type="domain" description="CARD" evidence="7">
    <location>
        <begin position="117"/>
        <end position="205"/>
    </location>
</feature>
<gene>
    <name evidence="9" type="primary">PYCARD</name>
</gene>
<dbReference type="PROSITE" id="PS50824">
    <property type="entry name" value="DAPIN"/>
    <property type="match status" value="1"/>
</dbReference>
<keyword evidence="2" id="KW-0963">Cytoplasm</keyword>
<dbReference type="PANTHER" id="PTHR46985">
    <property type="entry name" value="NACHT, LRR AND PYD DOMAINS-CONTAINING PROTEIN 1"/>
    <property type="match status" value="1"/>
</dbReference>
<dbReference type="GeneID" id="123032134"/>
<dbReference type="Pfam" id="PF00619">
    <property type="entry name" value="CARD"/>
    <property type="match status" value="1"/>
</dbReference>
<dbReference type="CTD" id="29108"/>
<dbReference type="OrthoDB" id="10058437at2759"/>
<keyword evidence="10" id="KW-1185">Reference proteome</keyword>
<reference evidence="9" key="1">
    <citation type="submission" date="2025-08" db="UniProtKB">
        <authorList>
            <consortium name="Ensembl"/>
        </authorList>
    </citation>
    <scope>IDENTIFICATION</scope>
</reference>
<keyword evidence="6" id="KW-1271">Inflammasome</keyword>
<evidence type="ECO:0000256" key="2">
    <source>
        <dbReference type="ARBA" id="ARBA00022490"/>
    </source>
</evidence>
<dbReference type="GO" id="GO:0045087">
    <property type="term" value="P:innate immune response"/>
    <property type="evidence" value="ECO:0007669"/>
    <property type="project" value="UniProtKB-KW"/>
</dbReference>
<dbReference type="InterPro" id="IPR004020">
    <property type="entry name" value="DAPIN"/>
</dbReference>
<sequence>MEKTVRDCLVAALEDLADDELKKFKGKLHELPVREGYDNIPRGRLQKADALDLSDLLVSYYTEGYAVEVAAAALGAVNCKPQAERLRRGTGNGDHRALPGPALSTRSVLGRDAMQEAVPAEQHFIERHREALIQRTGTVEGVLDQLYGTVMDEEQYARICSKGTNQEKMRELYKLVPSWNRYCKDQLYKALKSKNKFLIADLEGQ</sequence>
<name>A0A8D2LQU2_VARKO</name>
<dbReference type="PANTHER" id="PTHR46985:SF2">
    <property type="entry name" value="APOPTOSIS-ASSOCIATED SPECK-LIKE PROTEIN CONTAINING A CARD"/>
    <property type="match status" value="1"/>
</dbReference>
<dbReference type="Proteomes" id="UP000694545">
    <property type="component" value="Unplaced"/>
</dbReference>
<reference evidence="9" key="2">
    <citation type="submission" date="2025-09" db="UniProtKB">
        <authorList>
            <consortium name="Ensembl"/>
        </authorList>
    </citation>
    <scope>IDENTIFICATION</scope>
</reference>
<dbReference type="Pfam" id="PF02758">
    <property type="entry name" value="PYRIN"/>
    <property type="match status" value="1"/>
</dbReference>
<evidence type="ECO:0000313" key="9">
    <source>
        <dbReference type="Ensembl" id="ENSVKKP00000025153.1"/>
    </source>
</evidence>
<dbReference type="SMART" id="SM01289">
    <property type="entry name" value="PYRIN"/>
    <property type="match status" value="1"/>
</dbReference>
<dbReference type="GO" id="GO:0061702">
    <property type="term" value="C:canonical inflammasome complex"/>
    <property type="evidence" value="ECO:0007669"/>
    <property type="project" value="UniProtKB-SubCell"/>
</dbReference>
<keyword evidence="4" id="KW-0391">Immunity</keyword>
<comment type="subcellular location">
    <subcellularLocation>
        <location evidence="1">Inflammasome</location>
    </subcellularLocation>
</comment>
<dbReference type="Gene3D" id="1.10.533.10">
    <property type="entry name" value="Death Domain, Fas"/>
    <property type="match status" value="2"/>
</dbReference>
<dbReference type="GO" id="GO:0006954">
    <property type="term" value="P:inflammatory response"/>
    <property type="evidence" value="ECO:0007669"/>
    <property type="project" value="UniProtKB-KW"/>
</dbReference>
<keyword evidence="3" id="KW-0399">Innate immunity</keyword>